<evidence type="ECO:0000256" key="7">
    <source>
        <dbReference type="RuleBase" id="RU363032"/>
    </source>
</evidence>
<feature type="transmembrane region" description="Helical" evidence="7">
    <location>
        <begin position="134"/>
        <end position="153"/>
    </location>
</feature>
<keyword evidence="4 7" id="KW-0812">Transmembrane</keyword>
<dbReference type="InterPro" id="IPR050366">
    <property type="entry name" value="BP-dependent_transpt_permease"/>
</dbReference>
<feature type="transmembrane region" description="Helical" evidence="7">
    <location>
        <begin position="12"/>
        <end position="32"/>
    </location>
</feature>
<dbReference type="PROSITE" id="PS50928">
    <property type="entry name" value="ABC_TM1"/>
    <property type="match status" value="1"/>
</dbReference>
<comment type="subcellular location">
    <subcellularLocation>
        <location evidence="1 7">Cell membrane</location>
        <topology evidence="1 7">Multi-pass membrane protein</topology>
    </subcellularLocation>
</comment>
<evidence type="ECO:0000256" key="3">
    <source>
        <dbReference type="ARBA" id="ARBA00022475"/>
    </source>
</evidence>
<keyword evidence="5 7" id="KW-1133">Transmembrane helix</keyword>
<feature type="transmembrane region" description="Helical" evidence="7">
    <location>
        <begin position="77"/>
        <end position="99"/>
    </location>
</feature>
<keyword evidence="2 7" id="KW-0813">Transport</keyword>
<dbReference type="PANTHER" id="PTHR43386:SF1">
    <property type="entry name" value="D,D-DIPEPTIDE TRANSPORT SYSTEM PERMEASE PROTEIN DDPC-RELATED"/>
    <property type="match status" value="1"/>
</dbReference>
<organism evidence="8 9">
    <name type="scientific">Flavonifractor plautii</name>
    <name type="common">Fusobacterium plautii</name>
    <dbReference type="NCBI Taxonomy" id="292800"/>
    <lineage>
        <taxon>Bacteria</taxon>
        <taxon>Bacillati</taxon>
        <taxon>Bacillota</taxon>
        <taxon>Clostridia</taxon>
        <taxon>Eubacteriales</taxon>
        <taxon>Oscillospiraceae</taxon>
        <taxon>Flavonifractor</taxon>
    </lineage>
</organism>
<evidence type="ECO:0000256" key="1">
    <source>
        <dbReference type="ARBA" id="ARBA00004651"/>
    </source>
</evidence>
<keyword evidence="3" id="KW-1003">Cell membrane</keyword>
<dbReference type="InterPro" id="IPR035906">
    <property type="entry name" value="MetI-like_sf"/>
</dbReference>
<dbReference type="Pfam" id="PF12911">
    <property type="entry name" value="OppC_N"/>
    <property type="match status" value="1"/>
</dbReference>
<evidence type="ECO:0000256" key="6">
    <source>
        <dbReference type="ARBA" id="ARBA00023136"/>
    </source>
</evidence>
<feature type="transmembrane region" description="Helical" evidence="7">
    <location>
        <begin position="241"/>
        <end position="260"/>
    </location>
</feature>
<name>A0A174QQE8_FLAPL</name>
<dbReference type="Gene3D" id="1.10.3720.10">
    <property type="entry name" value="MetI-like"/>
    <property type="match status" value="1"/>
</dbReference>
<feature type="transmembrane region" description="Helical" evidence="7">
    <location>
        <begin position="192"/>
        <end position="213"/>
    </location>
</feature>
<reference evidence="8 9" key="1">
    <citation type="journal article" date="2019" name="Nat. Med.">
        <title>A library of human gut bacterial isolates paired with longitudinal multiomics data enables mechanistic microbiome research.</title>
        <authorList>
            <person name="Poyet M."/>
            <person name="Groussin M."/>
            <person name="Gibbons S.M."/>
            <person name="Avila-Pacheco J."/>
            <person name="Jiang X."/>
            <person name="Kearney S.M."/>
            <person name="Perrotta A.R."/>
            <person name="Berdy B."/>
            <person name="Zhao S."/>
            <person name="Lieberman T.D."/>
            <person name="Swanson P.K."/>
            <person name="Smith M."/>
            <person name="Roesemann S."/>
            <person name="Alexander J.E."/>
            <person name="Rich S.A."/>
            <person name="Livny J."/>
            <person name="Vlamakis H."/>
            <person name="Clish C."/>
            <person name="Bullock K."/>
            <person name="Deik A."/>
            <person name="Scott J."/>
            <person name="Pierce K.A."/>
            <person name="Xavier R.J."/>
            <person name="Alm E.J."/>
        </authorList>
    </citation>
    <scope>NUCLEOTIDE SEQUENCE [LARGE SCALE GENOMIC DNA]</scope>
    <source>
        <strain evidence="8 9">BIOML-A2</strain>
    </source>
</reference>
<dbReference type="SUPFAM" id="SSF161098">
    <property type="entry name" value="MetI-like"/>
    <property type="match status" value="1"/>
</dbReference>
<dbReference type="Pfam" id="PF00528">
    <property type="entry name" value="BPD_transp_1"/>
    <property type="match status" value="1"/>
</dbReference>
<dbReference type="PANTHER" id="PTHR43386">
    <property type="entry name" value="OLIGOPEPTIDE TRANSPORT SYSTEM PERMEASE PROTEIN APPC"/>
    <property type="match status" value="1"/>
</dbReference>
<evidence type="ECO:0000256" key="5">
    <source>
        <dbReference type="ARBA" id="ARBA00022989"/>
    </source>
</evidence>
<evidence type="ECO:0000313" key="8">
    <source>
        <dbReference type="EMBL" id="MSB21998.1"/>
    </source>
</evidence>
<dbReference type="InterPro" id="IPR025966">
    <property type="entry name" value="OppC_N"/>
</dbReference>
<sequence>MIRKIMHCPQAVLGLAMMLLVFLVMLLAPVFAPNNPMQLNVAHSFAPPDAQYPLGTDELGRCVLSRLIYGARASLSIALPTLLLLAVISIVVATLCAYIGGALDRIFEVVSNIFMAFPPFLVAITLVGLFESKAVSIVLSIVIAMWVWNARVVRTHVLRERNQSYVITCRMSGCSELRIVFRHIIPNILPHLLVLYSTGLSSIIIMISSYAFLGLGLETGTAEWGAMFINANKLMFSHPQFLVYPGLCILFAAAGFNLFGEALRDICAPREG</sequence>
<accession>A0A174QQE8</accession>
<dbReference type="GO" id="GO:0055085">
    <property type="term" value="P:transmembrane transport"/>
    <property type="evidence" value="ECO:0007669"/>
    <property type="project" value="InterPro"/>
</dbReference>
<dbReference type="GO" id="GO:0005886">
    <property type="term" value="C:plasma membrane"/>
    <property type="evidence" value="ECO:0007669"/>
    <property type="project" value="UniProtKB-SubCell"/>
</dbReference>
<dbReference type="RefSeq" id="WP_009260465.1">
    <property type="nucleotide sequence ID" value="NZ_JAJCIK010000094.1"/>
</dbReference>
<evidence type="ECO:0000256" key="4">
    <source>
        <dbReference type="ARBA" id="ARBA00022692"/>
    </source>
</evidence>
<dbReference type="InterPro" id="IPR000515">
    <property type="entry name" value="MetI-like"/>
</dbReference>
<comment type="similarity">
    <text evidence="7">Belongs to the binding-protein-dependent transport system permease family.</text>
</comment>
<comment type="caution">
    <text evidence="8">The sequence shown here is derived from an EMBL/GenBank/DDBJ whole genome shotgun (WGS) entry which is preliminary data.</text>
</comment>
<proteinExistence type="inferred from homology"/>
<gene>
    <name evidence="8" type="ORF">GKE97_21205</name>
</gene>
<evidence type="ECO:0000313" key="9">
    <source>
        <dbReference type="Proteomes" id="UP000434475"/>
    </source>
</evidence>
<protein>
    <submittedName>
        <fullName evidence="8">ABC transporter permease subunit</fullName>
    </submittedName>
</protein>
<dbReference type="AlphaFoldDB" id="A0A174QQE8"/>
<feature type="transmembrane region" description="Helical" evidence="7">
    <location>
        <begin position="106"/>
        <end position="128"/>
    </location>
</feature>
<keyword evidence="6 7" id="KW-0472">Membrane</keyword>
<evidence type="ECO:0000256" key="2">
    <source>
        <dbReference type="ARBA" id="ARBA00022448"/>
    </source>
</evidence>
<dbReference type="CDD" id="cd06261">
    <property type="entry name" value="TM_PBP2"/>
    <property type="match status" value="1"/>
</dbReference>
<dbReference type="EMBL" id="WKPR01000031">
    <property type="protein sequence ID" value="MSB21998.1"/>
    <property type="molecule type" value="Genomic_DNA"/>
</dbReference>
<dbReference type="Proteomes" id="UP000434475">
    <property type="component" value="Unassembled WGS sequence"/>
</dbReference>